<dbReference type="Proteomes" id="UP000231343">
    <property type="component" value="Unassembled WGS sequence"/>
</dbReference>
<organism evidence="1 2">
    <name type="scientific">Candidatus Saganbacteria bacterium CG08_land_8_20_14_0_20_45_16</name>
    <dbReference type="NCBI Taxonomy" id="2014293"/>
    <lineage>
        <taxon>Bacteria</taxon>
        <taxon>Bacillati</taxon>
        <taxon>Saganbacteria</taxon>
    </lineage>
</organism>
<evidence type="ECO:0000313" key="2">
    <source>
        <dbReference type="Proteomes" id="UP000231343"/>
    </source>
</evidence>
<dbReference type="EMBL" id="PEYM01000012">
    <property type="protein sequence ID" value="PIS31504.1"/>
    <property type="molecule type" value="Genomic_DNA"/>
</dbReference>
<accession>A0A2H0Y1G1</accession>
<dbReference type="SUPFAM" id="SSF54523">
    <property type="entry name" value="Pili subunits"/>
    <property type="match status" value="1"/>
</dbReference>
<dbReference type="Pfam" id="PF07963">
    <property type="entry name" value="N_methyl"/>
    <property type="match status" value="1"/>
</dbReference>
<evidence type="ECO:0000313" key="1">
    <source>
        <dbReference type="EMBL" id="PIS31504.1"/>
    </source>
</evidence>
<gene>
    <name evidence="1" type="ORF">COT42_00985</name>
</gene>
<proteinExistence type="predicted"/>
<evidence type="ECO:0008006" key="3">
    <source>
        <dbReference type="Google" id="ProtNLM"/>
    </source>
</evidence>
<sequence>MKLKGFTLLELLVTVACVGLLFSLSLPSLVSLAGQLTLNNQARVISSNLRVLQAEAETQHTRLTFALPSLPNGVNLIKPANFSFAASGFPVPGGSGTLIIGNKFGQQRKIILSSAGRVRLE</sequence>
<comment type="caution">
    <text evidence="1">The sequence shown here is derived from an EMBL/GenBank/DDBJ whole genome shotgun (WGS) entry which is preliminary data.</text>
</comment>
<dbReference type="InterPro" id="IPR045584">
    <property type="entry name" value="Pilin-like"/>
</dbReference>
<name>A0A2H0Y1G1_UNCSA</name>
<protein>
    <recommendedName>
        <fullName evidence="3">General secretion pathway GspH domain-containing protein</fullName>
    </recommendedName>
</protein>
<dbReference type="AlphaFoldDB" id="A0A2H0Y1G1"/>
<reference evidence="1 2" key="1">
    <citation type="submission" date="2017-09" db="EMBL/GenBank/DDBJ databases">
        <title>Depth-based differentiation of microbial function through sediment-hosted aquifers and enrichment of novel symbionts in the deep terrestrial subsurface.</title>
        <authorList>
            <person name="Probst A.J."/>
            <person name="Ladd B."/>
            <person name="Jarett J.K."/>
            <person name="Geller-Mcgrath D.E."/>
            <person name="Sieber C.M."/>
            <person name="Emerson J.B."/>
            <person name="Anantharaman K."/>
            <person name="Thomas B.C."/>
            <person name="Malmstrom R."/>
            <person name="Stieglmeier M."/>
            <person name="Klingl A."/>
            <person name="Woyke T."/>
            <person name="Ryan C.M."/>
            <person name="Banfield J.F."/>
        </authorList>
    </citation>
    <scope>NUCLEOTIDE SEQUENCE [LARGE SCALE GENOMIC DNA]</scope>
    <source>
        <strain evidence="1">CG08_land_8_20_14_0_20_45_16</strain>
    </source>
</reference>
<dbReference type="InterPro" id="IPR012902">
    <property type="entry name" value="N_methyl_site"/>
</dbReference>
<dbReference type="NCBIfam" id="TIGR02532">
    <property type="entry name" value="IV_pilin_GFxxxE"/>
    <property type="match status" value="1"/>
</dbReference>
<dbReference type="Gene3D" id="3.30.700.10">
    <property type="entry name" value="Glycoprotein, Type 4 Pilin"/>
    <property type="match status" value="1"/>
</dbReference>